<protein>
    <submittedName>
        <fullName evidence="11">Ty3/gypsy retrotransposon protein</fullName>
    </submittedName>
</protein>
<dbReference type="PANTHER" id="PTHR37984">
    <property type="entry name" value="PROTEIN CBG26694"/>
    <property type="match status" value="1"/>
</dbReference>
<dbReference type="Pfam" id="PF19259">
    <property type="entry name" value="Ty3_capsid"/>
    <property type="match status" value="1"/>
</dbReference>
<reference evidence="11" key="1">
    <citation type="submission" date="2020-09" db="EMBL/GenBank/DDBJ databases">
        <title>Genome-Enabled Discovery of Anthraquinone Biosynthesis in Senna tora.</title>
        <authorList>
            <person name="Kang S.-H."/>
            <person name="Pandey R.P."/>
            <person name="Lee C.-M."/>
            <person name="Sim J.-S."/>
            <person name="Jeong J.-T."/>
            <person name="Choi B.-S."/>
            <person name="Jung M."/>
            <person name="Ginzburg D."/>
            <person name="Zhao K."/>
            <person name="Won S.Y."/>
            <person name="Oh T.-J."/>
            <person name="Yu Y."/>
            <person name="Kim N.-H."/>
            <person name="Lee O.R."/>
            <person name="Lee T.-H."/>
            <person name="Bashyal P."/>
            <person name="Kim T.-S."/>
            <person name="Lee W.-H."/>
            <person name="Kawkins C."/>
            <person name="Kim C.-K."/>
            <person name="Kim J.S."/>
            <person name="Ahn B.O."/>
            <person name="Rhee S.Y."/>
            <person name="Sohng J.K."/>
        </authorList>
    </citation>
    <scope>NUCLEOTIDE SEQUENCE</scope>
    <source>
        <tissue evidence="11">Leaf</tissue>
    </source>
</reference>
<evidence type="ECO:0000256" key="2">
    <source>
        <dbReference type="ARBA" id="ARBA00022695"/>
    </source>
</evidence>
<evidence type="ECO:0000259" key="9">
    <source>
        <dbReference type="Pfam" id="PF19259"/>
    </source>
</evidence>
<dbReference type="Pfam" id="PF17919">
    <property type="entry name" value="RT_RNaseH_2"/>
    <property type="match status" value="1"/>
</dbReference>
<dbReference type="OrthoDB" id="1933597at2759"/>
<name>A0A834SMV7_9FABA</name>
<gene>
    <name evidence="11" type="ORF">G2W53_038317</name>
</gene>
<keyword evidence="4" id="KW-0378">Hydrolase</keyword>
<feature type="compositionally biased region" description="Basic and acidic residues" evidence="7">
    <location>
        <begin position="1028"/>
        <end position="1037"/>
    </location>
</feature>
<keyword evidence="5" id="KW-0511">Multifunctional enzyme</keyword>
<feature type="coiled-coil region" evidence="6">
    <location>
        <begin position="806"/>
        <end position="837"/>
    </location>
</feature>
<dbReference type="InterPro" id="IPR050951">
    <property type="entry name" value="Retrovirus_Pol_polyprotein"/>
</dbReference>
<dbReference type="GO" id="GO:0016779">
    <property type="term" value="F:nucleotidyltransferase activity"/>
    <property type="evidence" value="ECO:0007669"/>
    <property type="project" value="UniProtKB-KW"/>
</dbReference>
<feature type="compositionally biased region" description="Low complexity" evidence="7">
    <location>
        <begin position="232"/>
        <end position="246"/>
    </location>
</feature>
<feature type="domain" description="Ty3 transposon capsid-like protein" evidence="9">
    <location>
        <begin position="50"/>
        <end position="171"/>
    </location>
</feature>
<dbReference type="AlphaFoldDB" id="A0A834SMV7"/>
<dbReference type="GO" id="GO:0004519">
    <property type="term" value="F:endonuclease activity"/>
    <property type="evidence" value="ECO:0007669"/>
    <property type="project" value="UniProtKB-KW"/>
</dbReference>
<dbReference type="PANTHER" id="PTHR37984:SF5">
    <property type="entry name" value="PROTEIN NYNRIN-LIKE"/>
    <property type="match status" value="1"/>
</dbReference>
<dbReference type="Pfam" id="PF08284">
    <property type="entry name" value="RVP_2"/>
    <property type="match status" value="1"/>
</dbReference>
<dbReference type="InterPro" id="IPR043128">
    <property type="entry name" value="Rev_trsase/Diguanyl_cyclase"/>
</dbReference>
<keyword evidence="3" id="KW-0540">Nuclease</keyword>
<evidence type="ECO:0000259" key="8">
    <source>
        <dbReference type="Pfam" id="PF17919"/>
    </source>
</evidence>
<dbReference type="InterPro" id="IPR041577">
    <property type="entry name" value="RT_RNaseH_2"/>
</dbReference>
<keyword evidence="1" id="KW-0808">Transferase</keyword>
<dbReference type="CDD" id="cd09274">
    <property type="entry name" value="RNase_HI_RT_Ty3"/>
    <property type="match status" value="1"/>
</dbReference>
<dbReference type="InterPro" id="IPR021109">
    <property type="entry name" value="Peptidase_aspartic_dom_sf"/>
</dbReference>
<dbReference type="CDD" id="cd00303">
    <property type="entry name" value="retropepsin_like"/>
    <property type="match status" value="1"/>
</dbReference>
<feature type="region of interest" description="Disordered" evidence="7">
    <location>
        <begin position="223"/>
        <end position="246"/>
    </location>
</feature>
<feature type="compositionally biased region" description="Basic and acidic residues" evidence="7">
    <location>
        <begin position="1001"/>
        <end position="1020"/>
    </location>
</feature>
<keyword evidence="6" id="KW-0175">Coiled coil</keyword>
<feature type="region of interest" description="Disordered" evidence="7">
    <location>
        <begin position="996"/>
        <end position="1038"/>
    </location>
</feature>
<dbReference type="InterPro" id="IPR016197">
    <property type="entry name" value="Chromo-like_dom_sf"/>
</dbReference>
<feature type="domain" description="Reverse transcriptase/retrotransposon-derived protein RNase H-like" evidence="8">
    <location>
        <begin position="566"/>
        <end position="660"/>
    </location>
</feature>
<evidence type="ECO:0000256" key="6">
    <source>
        <dbReference type="SAM" id="Coils"/>
    </source>
</evidence>
<dbReference type="InterPro" id="IPR043502">
    <property type="entry name" value="DNA/RNA_pol_sf"/>
</dbReference>
<dbReference type="SUPFAM" id="SSF50630">
    <property type="entry name" value="Acid proteases"/>
    <property type="match status" value="1"/>
</dbReference>
<accession>A0A834SMV7</accession>
<evidence type="ECO:0000313" key="11">
    <source>
        <dbReference type="EMBL" id="KAF7806156.1"/>
    </source>
</evidence>
<dbReference type="SUPFAM" id="SSF54160">
    <property type="entry name" value="Chromo domain-like"/>
    <property type="match status" value="1"/>
</dbReference>
<comment type="caution">
    <text evidence="11">The sequence shown here is derived from an EMBL/GenBank/DDBJ whole genome shotgun (WGS) entry which is preliminary data.</text>
</comment>
<keyword evidence="12" id="KW-1185">Reference proteome</keyword>
<proteinExistence type="predicted"/>
<keyword evidence="2" id="KW-0548">Nucleotidyltransferase</keyword>
<dbReference type="Gene3D" id="3.30.70.270">
    <property type="match status" value="1"/>
</dbReference>
<keyword evidence="4" id="KW-0255">Endonuclease</keyword>
<dbReference type="InterPro" id="IPR056924">
    <property type="entry name" value="SH3_Tf2-1"/>
</dbReference>
<dbReference type="EMBL" id="JAAIUW010000012">
    <property type="protein sequence ID" value="KAF7806156.1"/>
    <property type="molecule type" value="Genomic_DNA"/>
</dbReference>
<organism evidence="11 12">
    <name type="scientific">Senna tora</name>
    <dbReference type="NCBI Taxonomy" id="362788"/>
    <lineage>
        <taxon>Eukaryota</taxon>
        <taxon>Viridiplantae</taxon>
        <taxon>Streptophyta</taxon>
        <taxon>Embryophyta</taxon>
        <taxon>Tracheophyta</taxon>
        <taxon>Spermatophyta</taxon>
        <taxon>Magnoliopsida</taxon>
        <taxon>eudicotyledons</taxon>
        <taxon>Gunneridae</taxon>
        <taxon>Pentapetalae</taxon>
        <taxon>rosids</taxon>
        <taxon>fabids</taxon>
        <taxon>Fabales</taxon>
        <taxon>Fabaceae</taxon>
        <taxon>Caesalpinioideae</taxon>
        <taxon>Cassia clade</taxon>
        <taxon>Senna</taxon>
    </lineage>
</organism>
<evidence type="ECO:0000259" key="10">
    <source>
        <dbReference type="Pfam" id="PF24626"/>
    </source>
</evidence>
<dbReference type="SUPFAM" id="SSF56672">
    <property type="entry name" value="DNA/RNA polymerases"/>
    <property type="match status" value="1"/>
</dbReference>
<evidence type="ECO:0000313" key="12">
    <source>
        <dbReference type="Proteomes" id="UP000634136"/>
    </source>
</evidence>
<evidence type="ECO:0000256" key="3">
    <source>
        <dbReference type="ARBA" id="ARBA00022722"/>
    </source>
</evidence>
<feature type="domain" description="Tf2-1-like SH3-like" evidence="10">
    <location>
        <begin position="847"/>
        <end position="911"/>
    </location>
</feature>
<dbReference type="Gene3D" id="2.40.70.10">
    <property type="entry name" value="Acid Proteases"/>
    <property type="match status" value="1"/>
</dbReference>
<evidence type="ECO:0000256" key="5">
    <source>
        <dbReference type="ARBA" id="ARBA00023268"/>
    </source>
</evidence>
<evidence type="ECO:0000256" key="1">
    <source>
        <dbReference type="ARBA" id="ARBA00022679"/>
    </source>
</evidence>
<dbReference type="InterPro" id="IPR045358">
    <property type="entry name" value="Ty3_capsid"/>
</dbReference>
<sequence>MTSKTPEAGSCVNHRPMVSNLKFEIPPFDGTDAEFWTFKIKEFFRIAGTPEDQRIGLAALYMTGPASAWYMWMSQNQQISTWDAFLEALLFRFGSTLYDDARGALKQVTQVNTVEEYQAEFEAISTKVTGLSEEWLISFFVFGLKTHLRCEVLLAQPTSYYQAVSLAKLHEQKHNEIQLTYGSPVSKINTVPSVKTFSKFVPNTNSKVSNAIIPVNGNKSMSSYPAKSTVKQASSQGSSNSPNNGAIPAYKRFSAAELKERRALGLCYYCPQKYVRGHKCTPTYYLLIGKEEFDLIMENEADEEAVKNVVVEAVPETTEAVPEISFNALEGQFHPSTIRVTGRYLEHAVQVLIDNGSTLNFIKRSVAEKLKLQMNEIQPFKVQTGNGAFLVCNHQCKQVKFVVQQHVFIVDLFVMDIKGADVVLGVQWLAELGNIVINHKELTMLFQWHGHEVRLQGESMLREVPINGKAIKKMAEENTIACLFSMQKVNEEEAQEKQGVQEEIVKVLEQYQDIFSEPKHLPPEREVDHYINLEPGSKPVSVRPYRGYATVAHPLTELLKKNQFQWNETAAEAFDQLKRMMTQAPVLSLPNFQQQFVVETDASNSGIGAVLSQQGHPIAYFSKKLTSRMTKASTYVRELYAITQAVMKWRHYLLGKKFLIKTDHKSLKELMHQVIQTPDQQFYLSKLLGFEYEIVYRTGKTNMVADALSRKDEYTEVTDDERQLMLLSEVKHEILEAIRRANLDEEELQQLHHAYEQQQLPPSYVVKGDILFFEGRIYVPAREELKKHILQMFHDSVIGASNVDSVDELLKKREELQHQLRENLLKAQRRMQKFADRRRKDVSFQVGSWVLVKLHHYKQGSAAKRLSFKLARRYYGPFKVIEKVGRVAYRLLLPTDSRIHSVFHVSLLKGFKGEPPKEVAVIPNPPQLFETRPAQIVDSRVVEEQGQQVQQVLVEWENRDREEATWEQWETLCQSFPHDNLEDKVIVHGEGIVTISKPKAKPKDNDPMDVGTKAKEDNLDRSYGPNTEAEKSVESARPDAVTVVRAARVRKPPVWLKDYVHNGRS</sequence>
<dbReference type="Proteomes" id="UP000634136">
    <property type="component" value="Unassembled WGS sequence"/>
</dbReference>
<evidence type="ECO:0000256" key="4">
    <source>
        <dbReference type="ARBA" id="ARBA00022759"/>
    </source>
</evidence>
<evidence type="ECO:0000256" key="7">
    <source>
        <dbReference type="SAM" id="MobiDB-lite"/>
    </source>
</evidence>
<dbReference type="Pfam" id="PF24626">
    <property type="entry name" value="SH3_Tf2-1"/>
    <property type="match status" value="1"/>
</dbReference>